<dbReference type="SUPFAM" id="SSF57850">
    <property type="entry name" value="RING/U-box"/>
    <property type="match status" value="1"/>
</dbReference>
<dbReference type="PANTHER" id="PTHR12389">
    <property type="entry name" value="ZINC FINGER PROTEIN 294"/>
    <property type="match status" value="1"/>
</dbReference>
<dbReference type="SUPFAM" id="SSF48371">
    <property type="entry name" value="ARM repeat"/>
    <property type="match status" value="2"/>
</dbReference>
<evidence type="ECO:0000256" key="4">
    <source>
        <dbReference type="ARBA" id="ARBA00007997"/>
    </source>
</evidence>
<dbReference type="GO" id="GO:0005829">
    <property type="term" value="C:cytosol"/>
    <property type="evidence" value="ECO:0007669"/>
    <property type="project" value="UniProtKB-SubCell"/>
</dbReference>
<dbReference type="PANTHER" id="PTHR12389:SF0">
    <property type="entry name" value="E3 UBIQUITIN-PROTEIN LIGASE LISTERIN"/>
    <property type="match status" value="1"/>
</dbReference>
<evidence type="ECO:0000256" key="7">
    <source>
        <dbReference type="ARBA" id="ARBA00022490"/>
    </source>
</evidence>
<keyword evidence="9 16" id="KW-0479">Metal-binding</keyword>
<evidence type="ECO:0000256" key="3">
    <source>
        <dbReference type="ARBA" id="ARBA00004906"/>
    </source>
</evidence>
<keyword evidence="10" id="KW-0677">Repeat</keyword>
<proteinExistence type="inferred from homology"/>
<dbReference type="InterPro" id="IPR039795">
    <property type="entry name" value="LTN1/Rkr1"/>
</dbReference>
<comment type="subcellular location">
    <subcellularLocation>
        <location evidence="2">Cytoplasm</location>
        <location evidence="2">Cytosol</location>
    </subcellularLocation>
</comment>
<dbReference type="InterPro" id="IPR011016">
    <property type="entry name" value="Znf_RING-CH"/>
</dbReference>
<dbReference type="UniPathway" id="UPA00143"/>
<evidence type="ECO:0000259" key="17">
    <source>
        <dbReference type="PROSITE" id="PS50089"/>
    </source>
</evidence>
<dbReference type="OrthoDB" id="6108at2759"/>
<keyword evidence="13 16" id="KW-0862">Zinc</keyword>
<gene>
    <name evidence="18" type="ORF">CANARDRAFT_30626</name>
</gene>
<evidence type="ECO:0000256" key="12">
    <source>
        <dbReference type="ARBA" id="ARBA00022786"/>
    </source>
</evidence>
<dbReference type="Proteomes" id="UP000094801">
    <property type="component" value="Unassembled WGS sequence"/>
</dbReference>
<keyword evidence="19" id="KW-1185">Reference proteome</keyword>
<dbReference type="Gene3D" id="1.25.10.10">
    <property type="entry name" value="Leucine-rich Repeat Variant"/>
    <property type="match status" value="1"/>
</dbReference>
<dbReference type="SMART" id="SM01197">
    <property type="entry name" value="FANCL_C"/>
    <property type="match status" value="1"/>
</dbReference>
<dbReference type="SMART" id="SM00744">
    <property type="entry name" value="RINGv"/>
    <property type="match status" value="1"/>
</dbReference>
<accession>A0A1E4STD8</accession>
<dbReference type="SMART" id="SM00184">
    <property type="entry name" value="RING"/>
    <property type="match status" value="1"/>
</dbReference>
<comment type="function">
    <text evidence="16">E3 ubiquitin-protein ligase. Component of the ribosome quality control complex (RQC), a ribosome-associated complex that mediates ubiquitination and extraction of incompletely synthesized nascent chains for proteasomal degradation.</text>
</comment>
<evidence type="ECO:0000256" key="6">
    <source>
        <dbReference type="ARBA" id="ARBA00017157"/>
    </source>
</evidence>
<comment type="function">
    <text evidence="14">E3 ubiquitin-protein ligase component of the ribosome quality control complex (RQC), a ribosome-associated complex that mediates ubiquitination and extraction of incompletely synthesized nascent chains for proteasomal degradation. Mediates ubiquitination of proteins derived from mRNAs lacking stop codons (non-stop proteins) and other translation arrest products induced by poly-lysine sequences and tandem rare codons. Ubiquitination leads to CDC48 recruitment for extraction and degradation of the incomplete translation product. May indirectly play a role in chromatin function and transcription.</text>
</comment>
<evidence type="ECO:0000256" key="1">
    <source>
        <dbReference type="ARBA" id="ARBA00000900"/>
    </source>
</evidence>
<dbReference type="Gene3D" id="3.30.40.10">
    <property type="entry name" value="Zinc/RING finger domain, C3HC4 (zinc finger)"/>
    <property type="match status" value="1"/>
</dbReference>
<dbReference type="Pfam" id="PF23009">
    <property type="entry name" value="UBC_like"/>
    <property type="match status" value="1"/>
</dbReference>
<dbReference type="InterPro" id="IPR013083">
    <property type="entry name" value="Znf_RING/FYVE/PHD"/>
</dbReference>
<dbReference type="InterPro" id="IPR054478">
    <property type="entry name" value="LTN1_UBC"/>
</dbReference>
<keyword evidence="11 15" id="KW-0863">Zinc-finger</keyword>
<evidence type="ECO:0000256" key="5">
    <source>
        <dbReference type="ARBA" id="ARBA00012483"/>
    </source>
</evidence>
<evidence type="ECO:0000256" key="10">
    <source>
        <dbReference type="ARBA" id="ARBA00022737"/>
    </source>
</evidence>
<dbReference type="GO" id="GO:0016567">
    <property type="term" value="P:protein ubiquitination"/>
    <property type="evidence" value="ECO:0007669"/>
    <property type="project" value="UniProtKB-UniPathway"/>
</dbReference>
<dbReference type="STRING" id="983967.A0A1E4STD8"/>
<evidence type="ECO:0000256" key="14">
    <source>
        <dbReference type="ARBA" id="ARBA00055150"/>
    </source>
</evidence>
<evidence type="ECO:0000256" key="2">
    <source>
        <dbReference type="ARBA" id="ARBA00004514"/>
    </source>
</evidence>
<dbReference type="GO" id="GO:0008270">
    <property type="term" value="F:zinc ion binding"/>
    <property type="evidence" value="ECO:0007669"/>
    <property type="project" value="UniProtKB-KW"/>
</dbReference>
<sequence>MTSSFSSGGFAFGASSSTTGLGTNGFEVSLNYLTGLPDSNILTCSSHLKLIIKSLLKRDDITREKAVVELLSYIKQRPSEIDDDLVIIAWCQLYAKLSIDNSKKVRMTSHQIQSIFVITLGKRYVKYLRDTIGSWLGGCFDSDRTTAKTCSASIEETFNHDEQKVANLWTIFMPQIIKYSSQIFLYESKNSISDERFTGKDESETKYLRVVLNSIQLLTQALTKYSNSNMNLSTDSKELLSEIIGSENYLSLFASKDFQVKKVAYQSIKALYSSKCYDLFSDTKLLNSIAKSAVRGLKFNSKVNPILYSGTVVSMLDAILTISKHNPSIWTTDSKAEQRLIDFLKFGSLNSQPVYYELLNNLLDILPNELLPLSNYKSTERYLSILQSDIKTERLPQFLAAAWKCYMHFEIKIFEQTDNFNEVYDKFVRSFIEIIDSVRVMSLPVTASLFSNITQLKVPDSDILNDITSEIWMNMTSGEISLKRWDMTIKHKDNFIQNFFEILRVNGADELLGKTLSLISEKLDSVVDNTTVLTILSYYIKNNLVQYKEPISEIVSHLDSIITEGSIDAPLKLLLSYSNSELAESPNYSLIDKIFLNLENTKDINLLLTTVTKIKDFDMSNYTNHDETLVYKFVTPEILTNLFSALTTEDDYETFVRNSNSHFQNEQYLLFAINTPSFMKYLWLHLSNNSVNVLMNQLEANLNDVNFQKVYFDTLNEAVEQVEDLDDILNRITALPVIQLKQLIPTNFITSIQSNIGSNPNALLPISNPLGTLVYMFMKEEATSEVNKEFLPILFNKAQFYSKLISEHPSLSEENDQLIIQLATVGEVASDSIFLDKYDEKTEERLLDLQTTIKHSVLGYFEKIPVKNIVDCYVNGIKSDEAFSSLLELFESKDTTSNIKFYAARVLKYILTQRFESLSASEFASFDFSKLARTPLKLAILISSCNKFLTSPNLTDLRNRSASNLIGLRTSKDILTIGLVSLLATNQFLELDPDFGVPNDFVLLPVSRLMMILTNLSNWLNSELAYDAEFIPIRVALMQFVETWIKSSYLREDAAYPEEVKMKIFELGSKLISESLNLVNSDSGDIALLYASLKLFIVLSRYDFDWDDELDDIWDELVEIFFKQAKKNQESHFSMLINGLLFRIFNKQVPSSKLESHYNTLYELINSSNSEMQRLATYLLHTLIPNVQDALVMDSILTKKTEDSEEAKLPEILVSNVTDHSIEDYVEFEDQTKVNRYLWSWLLIFDHFSNITQSIRQDYIGQLGDDVIFNFFNFVVTQLDMAKLNVPEGDYVKNYSIIDDQSTSEPSEESKKLLVNLLYFSCKYLGGNLTQTWFQSIRNKQLKTAVEKFVMKSVSPLLIDEILSGLNTKNSLEDDEFVIRLNKFNNEIKCFYEIDEQKIEMGISLPSNYPLSRISINGVSRLGVDEKKWKSWILSCQYVINIQNGTILEAIQHFKNNVKNNFADYDDCAICYSVLHAIDHSTPNKVCSTCKHNFHSACLYRWFKSSGSSTCPLCRSKFQFKKHS</sequence>
<dbReference type="GO" id="GO:0043023">
    <property type="term" value="F:ribosomal large subunit binding"/>
    <property type="evidence" value="ECO:0007669"/>
    <property type="project" value="TreeGrafter"/>
</dbReference>
<dbReference type="EC" id="2.3.2.27" evidence="5 16"/>
<evidence type="ECO:0000256" key="13">
    <source>
        <dbReference type="ARBA" id="ARBA00022833"/>
    </source>
</evidence>
<evidence type="ECO:0000256" key="11">
    <source>
        <dbReference type="ARBA" id="ARBA00022771"/>
    </source>
</evidence>
<organism evidence="18 19">
    <name type="scientific">[Candida] arabinofermentans NRRL YB-2248</name>
    <dbReference type="NCBI Taxonomy" id="983967"/>
    <lineage>
        <taxon>Eukaryota</taxon>
        <taxon>Fungi</taxon>
        <taxon>Dikarya</taxon>
        <taxon>Ascomycota</taxon>
        <taxon>Saccharomycotina</taxon>
        <taxon>Pichiomycetes</taxon>
        <taxon>Pichiales</taxon>
        <taxon>Pichiaceae</taxon>
        <taxon>Ogataea</taxon>
        <taxon>Ogataea/Candida clade</taxon>
    </lineage>
</organism>
<dbReference type="InterPro" id="IPR016024">
    <property type="entry name" value="ARM-type_fold"/>
</dbReference>
<comment type="subunit">
    <text evidence="16">Component of the ribosome quality control complex (RQC).</text>
</comment>
<evidence type="ECO:0000256" key="15">
    <source>
        <dbReference type="PROSITE-ProRule" id="PRU00175"/>
    </source>
</evidence>
<dbReference type="GO" id="GO:0072344">
    <property type="term" value="P:rescue of stalled ribosome"/>
    <property type="evidence" value="ECO:0007669"/>
    <property type="project" value="UniProtKB-UniRule"/>
</dbReference>
<evidence type="ECO:0000313" key="18">
    <source>
        <dbReference type="EMBL" id="ODV82707.1"/>
    </source>
</evidence>
<protein>
    <recommendedName>
        <fullName evidence="6 16">E3 ubiquitin-protein ligase listerin</fullName>
        <ecNumber evidence="5 16">2.3.2.27</ecNumber>
    </recommendedName>
    <alternativeName>
        <fullName evidence="16">RING-type E3 ubiquitin transferase listerin</fullName>
    </alternativeName>
</protein>
<dbReference type="EMBL" id="KV453876">
    <property type="protein sequence ID" value="ODV82707.1"/>
    <property type="molecule type" value="Genomic_DNA"/>
</dbReference>
<dbReference type="GO" id="GO:0061630">
    <property type="term" value="F:ubiquitin protein ligase activity"/>
    <property type="evidence" value="ECO:0007669"/>
    <property type="project" value="UniProtKB-UniRule"/>
</dbReference>
<dbReference type="GO" id="GO:1990112">
    <property type="term" value="C:RQC complex"/>
    <property type="evidence" value="ECO:0007669"/>
    <property type="project" value="UniProtKB-UniRule"/>
</dbReference>
<dbReference type="InterPro" id="IPR011989">
    <property type="entry name" value="ARM-like"/>
</dbReference>
<dbReference type="InterPro" id="IPR001841">
    <property type="entry name" value="Znf_RING"/>
</dbReference>
<dbReference type="InterPro" id="IPR039804">
    <property type="entry name" value="RING-CH-C4HC3_LTN1"/>
</dbReference>
<evidence type="ECO:0000256" key="8">
    <source>
        <dbReference type="ARBA" id="ARBA00022679"/>
    </source>
</evidence>
<dbReference type="FunFam" id="3.30.40.10:FF:000038">
    <property type="entry name" value="E3 ubiquitin-protein ligase listerin"/>
    <property type="match status" value="1"/>
</dbReference>
<keyword evidence="12 16" id="KW-0833">Ubl conjugation pathway</keyword>
<dbReference type="Pfam" id="PF22958">
    <property type="entry name" value="Ltn1_1st"/>
    <property type="match status" value="1"/>
</dbReference>
<dbReference type="Pfam" id="PF22999">
    <property type="entry name" value="LTN1_E3_ligase_6th"/>
    <property type="match status" value="1"/>
</dbReference>
<reference evidence="19" key="1">
    <citation type="submission" date="2016-04" db="EMBL/GenBank/DDBJ databases">
        <title>Comparative genomics of biotechnologically important yeasts.</title>
        <authorList>
            <consortium name="DOE Joint Genome Institute"/>
            <person name="Riley R."/>
            <person name="Haridas S."/>
            <person name="Wolfe K.H."/>
            <person name="Lopes M.R."/>
            <person name="Hittinger C.T."/>
            <person name="Goker M."/>
            <person name="Salamov A."/>
            <person name="Wisecaver J."/>
            <person name="Long T.M."/>
            <person name="Aerts A.L."/>
            <person name="Barry K."/>
            <person name="Choi C."/>
            <person name="Clum A."/>
            <person name="Coughlan A.Y."/>
            <person name="Deshpande S."/>
            <person name="Douglass A.P."/>
            <person name="Hanson S.J."/>
            <person name="Klenk H.-P."/>
            <person name="Labutti K."/>
            <person name="Lapidus A."/>
            <person name="Lindquist E."/>
            <person name="Lipzen A."/>
            <person name="Meier-Kolthoff J.P."/>
            <person name="Ohm R.A."/>
            <person name="Otillar R.P."/>
            <person name="Pangilinan J."/>
            <person name="Peng Y."/>
            <person name="Rokas A."/>
            <person name="Rosa C.A."/>
            <person name="Scheuner C."/>
            <person name="Sibirny A.A."/>
            <person name="Slot J.C."/>
            <person name="Stielow J.B."/>
            <person name="Sun H."/>
            <person name="Kurtzman C.P."/>
            <person name="Blackwell M."/>
            <person name="Grigoriev I.V."/>
            <person name="Jeffries T.W."/>
        </authorList>
    </citation>
    <scope>NUCLEOTIDE SEQUENCE [LARGE SCALE GENOMIC DNA]</scope>
    <source>
        <strain evidence="19">NRRL YB-2248</strain>
    </source>
</reference>
<dbReference type="Pfam" id="PF13639">
    <property type="entry name" value="zf-RING_2"/>
    <property type="match status" value="1"/>
</dbReference>
<dbReference type="CDD" id="cd16491">
    <property type="entry name" value="RING-CH-C4HC3_LTN1"/>
    <property type="match status" value="1"/>
</dbReference>
<dbReference type="InterPro" id="IPR054476">
    <property type="entry name" value="Ltn1_N"/>
</dbReference>
<keyword evidence="8 16" id="KW-0808">Transferase</keyword>
<comment type="catalytic activity">
    <reaction evidence="1 16">
        <text>S-ubiquitinyl-[E2 ubiquitin-conjugating enzyme]-L-cysteine + [acceptor protein]-L-lysine = [E2 ubiquitin-conjugating enzyme]-L-cysteine + N(6)-ubiquitinyl-[acceptor protein]-L-lysine.</text>
        <dbReference type="EC" id="2.3.2.27"/>
    </reaction>
</comment>
<name>A0A1E4STD8_9ASCO</name>
<dbReference type="GO" id="GO:1990116">
    <property type="term" value="P:ribosome-associated ubiquitin-dependent protein catabolic process"/>
    <property type="evidence" value="ECO:0007669"/>
    <property type="project" value="UniProtKB-UniRule"/>
</dbReference>
<comment type="similarity">
    <text evidence="4 16">Belongs to the LTN1 family.</text>
</comment>
<feature type="domain" description="RING-type" evidence="17">
    <location>
        <begin position="1468"/>
        <end position="1515"/>
    </location>
</feature>
<evidence type="ECO:0000256" key="9">
    <source>
        <dbReference type="ARBA" id="ARBA00022723"/>
    </source>
</evidence>
<comment type="pathway">
    <text evidence="3 16">Protein modification; protein ubiquitination.</text>
</comment>
<dbReference type="InterPro" id="IPR054477">
    <property type="entry name" value="LTN1_E3_ligase_6th"/>
</dbReference>
<evidence type="ECO:0000256" key="16">
    <source>
        <dbReference type="RuleBase" id="RU367090"/>
    </source>
</evidence>
<dbReference type="PROSITE" id="PS50089">
    <property type="entry name" value="ZF_RING_2"/>
    <property type="match status" value="1"/>
</dbReference>
<evidence type="ECO:0000313" key="19">
    <source>
        <dbReference type="Proteomes" id="UP000094801"/>
    </source>
</evidence>
<keyword evidence="7" id="KW-0963">Cytoplasm</keyword>